<accession>A0A5D4JGH0</accession>
<dbReference type="RefSeq" id="WP_148903088.1">
    <property type="nucleotide sequence ID" value="NZ_VSZQ01000087.1"/>
</dbReference>
<sequence>MAEHDTNATPLIELGDVAPAPPVAQAFMDLQRPDYAYMFGFLQADGHLARGTGRKGRLTVEINVRDIAVLHAFQRLTPYNSSITERVRATNFSEEHHSAIWTLCDQEARATLNGLGLPYGRKSRKITPPRVEFSRRDYLRGVIDADGSVGHTGQGLPFVSLTTASAAVGAYLCRYAKAVTGSARQIGRNARDGIYNVVYTKEAAVQLAGHLYYPGCLSLTRKQTAATALASWERPADMPVRSPGRRWKAWEDRALLAHDDAEAAAAELGRSKASCAVRLWRLKTGKVRRPEDGPAGT</sequence>
<protein>
    <recommendedName>
        <fullName evidence="3">Homing endonuclease LAGLIDADG domain-containing protein</fullName>
    </recommendedName>
</protein>
<dbReference type="AlphaFoldDB" id="A0A5D4JGH0"/>
<gene>
    <name evidence="1" type="ORF">FY004_17635</name>
</gene>
<proteinExistence type="predicted"/>
<reference evidence="1 2" key="1">
    <citation type="submission" date="2019-08" db="EMBL/GenBank/DDBJ databases">
        <title>Draft genome for granaticin producer strain Streptomyces parvus C05.</title>
        <authorList>
            <person name="Gonzalez-Pimentel J.L."/>
        </authorList>
    </citation>
    <scope>NUCLEOTIDE SEQUENCE [LARGE SCALE GENOMIC DNA]</scope>
    <source>
        <strain evidence="1 2">C05</strain>
    </source>
</reference>
<keyword evidence="2" id="KW-1185">Reference proteome</keyword>
<name>A0A5D4JGH0_9ACTN</name>
<evidence type="ECO:0000313" key="2">
    <source>
        <dbReference type="Proteomes" id="UP000323242"/>
    </source>
</evidence>
<dbReference type="InterPro" id="IPR027434">
    <property type="entry name" value="Homing_endonucl"/>
</dbReference>
<dbReference type="Gene3D" id="3.10.28.10">
    <property type="entry name" value="Homing endonucleases"/>
    <property type="match status" value="1"/>
</dbReference>
<dbReference type="EMBL" id="VSZQ01000087">
    <property type="protein sequence ID" value="TYR63300.1"/>
    <property type="molecule type" value="Genomic_DNA"/>
</dbReference>
<dbReference type="Proteomes" id="UP000323242">
    <property type="component" value="Unassembled WGS sequence"/>
</dbReference>
<dbReference type="SUPFAM" id="SSF55608">
    <property type="entry name" value="Homing endonucleases"/>
    <property type="match status" value="1"/>
</dbReference>
<comment type="caution">
    <text evidence="1">The sequence shown here is derived from an EMBL/GenBank/DDBJ whole genome shotgun (WGS) entry which is preliminary data.</text>
</comment>
<organism evidence="1 2">
    <name type="scientific">Streptomyces parvus</name>
    <dbReference type="NCBI Taxonomy" id="66428"/>
    <lineage>
        <taxon>Bacteria</taxon>
        <taxon>Bacillati</taxon>
        <taxon>Actinomycetota</taxon>
        <taxon>Actinomycetes</taxon>
        <taxon>Kitasatosporales</taxon>
        <taxon>Streptomycetaceae</taxon>
        <taxon>Streptomyces</taxon>
    </lineage>
</organism>
<evidence type="ECO:0008006" key="3">
    <source>
        <dbReference type="Google" id="ProtNLM"/>
    </source>
</evidence>
<evidence type="ECO:0000313" key="1">
    <source>
        <dbReference type="EMBL" id="TYR63300.1"/>
    </source>
</evidence>